<dbReference type="HOGENOM" id="CLU_085117_0_0_1"/>
<gene>
    <name evidence="2" type="ORF">PV04_04050</name>
</gene>
<name>A0A0D2E180_9EURO</name>
<accession>A0A0D2E180</accession>
<dbReference type="EMBL" id="KN846958">
    <property type="protein sequence ID" value="KIW68082.1"/>
    <property type="molecule type" value="Genomic_DNA"/>
</dbReference>
<evidence type="ECO:0000313" key="3">
    <source>
        <dbReference type="Proteomes" id="UP000054266"/>
    </source>
</evidence>
<feature type="region of interest" description="Disordered" evidence="1">
    <location>
        <begin position="56"/>
        <end position="116"/>
    </location>
</feature>
<reference evidence="2 3" key="1">
    <citation type="submission" date="2015-01" db="EMBL/GenBank/DDBJ databases">
        <title>The Genome Sequence of Capronia semiimmersa CBS27337.</title>
        <authorList>
            <consortium name="The Broad Institute Genomics Platform"/>
            <person name="Cuomo C."/>
            <person name="de Hoog S."/>
            <person name="Gorbushina A."/>
            <person name="Stielow B."/>
            <person name="Teixiera M."/>
            <person name="Abouelleil A."/>
            <person name="Chapman S.B."/>
            <person name="Priest M."/>
            <person name="Young S.K."/>
            <person name="Wortman J."/>
            <person name="Nusbaum C."/>
            <person name="Birren B."/>
        </authorList>
    </citation>
    <scope>NUCLEOTIDE SEQUENCE [LARGE SCALE GENOMIC DNA]</scope>
    <source>
        <strain evidence="2 3">CBS 27337</strain>
    </source>
</reference>
<proteinExistence type="predicted"/>
<evidence type="ECO:0000256" key="1">
    <source>
        <dbReference type="SAM" id="MobiDB-lite"/>
    </source>
</evidence>
<sequence length="164" mass="18319">MPYQWTAEKERKMLLLAISAANLRPSTVIWQRVADRLGGGLTASAISQKYYKLRKDYDPQAGSPPTTPKKRKVSDDDDEEEKKPTPSKRAREARRDPMVDGVRFSEPTGSQEELKTEEVATNVWDSFESSHAQFTPDAFDAAAGMEDQIYGQFHGQSSGSSSFI</sequence>
<dbReference type="Proteomes" id="UP000054266">
    <property type="component" value="Unassembled WGS sequence"/>
</dbReference>
<organism evidence="2 3">
    <name type="scientific">Phialophora macrospora</name>
    <dbReference type="NCBI Taxonomy" id="1851006"/>
    <lineage>
        <taxon>Eukaryota</taxon>
        <taxon>Fungi</taxon>
        <taxon>Dikarya</taxon>
        <taxon>Ascomycota</taxon>
        <taxon>Pezizomycotina</taxon>
        <taxon>Eurotiomycetes</taxon>
        <taxon>Chaetothyriomycetidae</taxon>
        <taxon>Chaetothyriales</taxon>
        <taxon>Herpotrichiellaceae</taxon>
        <taxon>Phialophora</taxon>
    </lineage>
</organism>
<feature type="compositionally biased region" description="Basic and acidic residues" evidence="1">
    <location>
        <begin position="81"/>
        <end position="98"/>
    </location>
</feature>
<dbReference type="AlphaFoldDB" id="A0A0D2E180"/>
<evidence type="ECO:0008006" key="4">
    <source>
        <dbReference type="Google" id="ProtNLM"/>
    </source>
</evidence>
<keyword evidence="3" id="KW-1185">Reference proteome</keyword>
<evidence type="ECO:0000313" key="2">
    <source>
        <dbReference type="EMBL" id="KIW68082.1"/>
    </source>
</evidence>
<protein>
    <recommendedName>
        <fullName evidence="4">Myb-like domain-containing protein</fullName>
    </recommendedName>
</protein>